<sequence>MNILLREQYYKKLTRRNILYNLILFVSPFVVLLLVVNYEISRFTTSQIYSQLQDTVKENIKTVSYWLKDREIDLGAYSKLDVVELTEVSKLTPFIQSFISEKRWYDFIIIADPQGTIIFSSNTAGEANALAGVNIVNREYFKASIKGTFFNSGIFYSNIIHSPAIILSMPLLNKKNKIIGVVAVSLNLKKFYNLLFDLRIGKTIELILVDENGIILSPTRLGGKPLINKGYHESEKNPHTGEKGIKTHFDYRGQKVLCAYQKVPRTNFYMVSEIDLKEALIPVRHVSRLIYYVFIPFFILLVIISNLYSFRITAILKKLTLDLERALEETHQKKQEVDTINIELKHKVDETELLARELTLSEEYIRNIIDSISFGLISMDCNCIITHHNKGAADLFNINTSLIGKNVFEALPWLGTVETQTLCKNTFTQKQASTIEKHKLERGMGEEYFHLTFFPIENETGLIVGATLLIEDITERERLQEQLAKYEKLSSLSQLALGAAHEINNPLLG</sequence>
<accession>A0A1F5VU78</accession>
<evidence type="ECO:0000256" key="2">
    <source>
        <dbReference type="ARBA" id="ARBA00022475"/>
    </source>
</evidence>
<evidence type="ECO:0000256" key="6">
    <source>
        <dbReference type="ARBA" id="ARBA00022741"/>
    </source>
</evidence>
<feature type="coiled-coil region" evidence="12">
    <location>
        <begin position="316"/>
        <end position="343"/>
    </location>
</feature>
<feature type="non-terminal residue" evidence="15">
    <location>
        <position position="509"/>
    </location>
</feature>
<evidence type="ECO:0000256" key="5">
    <source>
        <dbReference type="ARBA" id="ARBA00022692"/>
    </source>
</evidence>
<keyword evidence="2" id="KW-1003">Cell membrane</keyword>
<keyword evidence="4" id="KW-0808">Transferase</keyword>
<evidence type="ECO:0000256" key="3">
    <source>
        <dbReference type="ARBA" id="ARBA00022553"/>
    </source>
</evidence>
<keyword evidence="11 13" id="KW-0472">Membrane</keyword>
<keyword evidence="5 13" id="KW-0812">Transmembrane</keyword>
<feature type="transmembrane region" description="Helical" evidence="13">
    <location>
        <begin position="289"/>
        <end position="308"/>
    </location>
</feature>
<dbReference type="GO" id="GO:0000160">
    <property type="term" value="P:phosphorelay signal transduction system"/>
    <property type="evidence" value="ECO:0007669"/>
    <property type="project" value="UniProtKB-KW"/>
</dbReference>
<evidence type="ECO:0000256" key="7">
    <source>
        <dbReference type="ARBA" id="ARBA00022777"/>
    </source>
</evidence>
<organism evidence="15 16">
    <name type="scientific">Candidatus Fischerbacteria bacterium RBG_13_37_8</name>
    <dbReference type="NCBI Taxonomy" id="1817863"/>
    <lineage>
        <taxon>Bacteria</taxon>
        <taxon>Candidatus Fischeribacteriota</taxon>
    </lineage>
</organism>
<dbReference type="InterPro" id="IPR013656">
    <property type="entry name" value="PAS_4"/>
</dbReference>
<evidence type="ECO:0000256" key="13">
    <source>
        <dbReference type="SAM" id="Phobius"/>
    </source>
</evidence>
<dbReference type="Pfam" id="PF08448">
    <property type="entry name" value="PAS_4"/>
    <property type="match status" value="1"/>
</dbReference>
<keyword evidence="9 13" id="KW-1133">Transmembrane helix</keyword>
<name>A0A1F5VU78_9BACT</name>
<dbReference type="Gene3D" id="1.10.287.130">
    <property type="match status" value="1"/>
</dbReference>
<keyword evidence="10" id="KW-0902">Two-component regulatory system</keyword>
<keyword evidence="6" id="KW-0547">Nucleotide-binding</keyword>
<dbReference type="InterPro" id="IPR035965">
    <property type="entry name" value="PAS-like_dom_sf"/>
</dbReference>
<comment type="subcellular location">
    <subcellularLocation>
        <location evidence="1">Cell membrane</location>
        <topology evidence="1">Multi-pass membrane protein</topology>
    </subcellularLocation>
</comment>
<dbReference type="PROSITE" id="PS50113">
    <property type="entry name" value="PAC"/>
    <property type="match status" value="1"/>
</dbReference>
<evidence type="ECO:0000256" key="9">
    <source>
        <dbReference type="ARBA" id="ARBA00022989"/>
    </source>
</evidence>
<evidence type="ECO:0000313" key="15">
    <source>
        <dbReference type="EMBL" id="OGF66878.1"/>
    </source>
</evidence>
<gene>
    <name evidence="15" type="ORF">A2Y62_01385</name>
</gene>
<proteinExistence type="predicted"/>
<keyword evidence="12" id="KW-0175">Coiled coil</keyword>
<keyword evidence="3" id="KW-0597">Phosphoprotein</keyword>
<reference evidence="15 16" key="1">
    <citation type="journal article" date="2016" name="Nat. Commun.">
        <title>Thousands of microbial genomes shed light on interconnected biogeochemical processes in an aquifer system.</title>
        <authorList>
            <person name="Anantharaman K."/>
            <person name="Brown C.T."/>
            <person name="Hug L.A."/>
            <person name="Sharon I."/>
            <person name="Castelle C.J."/>
            <person name="Probst A.J."/>
            <person name="Thomas B.C."/>
            <person name="Singh A."/>
            <person name="Wilkins M.J."/>
            <person name="Karaoz U."/>
            <person name="Brodie E.L."/>
            <person name="Williams K.H."/>
            <person name="Hubbard S.S."/>
            <person name="Banfield J.F."/>
        </authorList>
    </citation>
    <scope>NUCLEOTIDE SEQUENCE [LARGE SCALE GENOMIC DNA]</scope>
</reference>
<evidence type="ECO:0000256" key="8">
    <source>
        <dbReference type="ARBA" id="ARBA00022840"/>
    </source>
</evidence>
<evidence type="ECO:0000256" key="4">
    <source>
        <dbReference type="ARBA" id="ARBA00022679"/>
    </source>
</evidence>
<keyword evidence="7" id="KW-0418">Kinase</keyword>
<evidence type="ECO:0000256" key="10">
    <source>
        <dbReference type="ARBA" id="ARBA00023012"/>
    </source>
</evidence>
<dbReference type="CDD" id="cd18774">
    <property type="entry name" value="PDC2_HK_sensor"/>
    <property type="match status" value="1"/>
</dbReference>
<dbReference type="InterPro" id="IPR000700">
    <property type="entry name" value="PAS-assoc_C"/>
</dbReference>
<feature type="domain" description="PAC" evidence="14">
    <location>
        <begin position="433"/>
        <end position="485"/>
    </location>
</feature>
<dbReference type="SUPFAM" id="SSF103190">
    <property type="entry name" value="Sensory domain-like"/>
    <property type="match status" value="1"/>
</dbReference>
<evidence type="ECO:0000256" key="11">
    <source>
        <dbReference type="ARBA" id="ARBA00023136"/>
    </source>
</evidence>
<dbReference type="InterPro" id="IPR029151">
    <property type="entry name" value="Sensor-like_sf"/>
</dbReference>
<dbReference type="InterPro" id="IPR033479">
    <property type="entry name" value="dCache_1"/>
</dbReference>
<dbReference type="GO" id="GO:0005886">
    <property type="term" value="C:plasma membrane"/>
    <property type="evidence" value="ECO:0007669"/>
    <property type="project" value="UniProtKB-SubCell"/>
</dbReference>
<dbReference type="Gene3D" id="3.30.450.20">
    <property type="entry name" value="PAS domain"/>
    <property type="match status" value="2"/>
</dbReference>
<evidence type="ECO:0000313" key="16">
    <source>
        <dbReference type="Proteomes" id="UP000178943"/>
    </source>
</evidence>
<dbReference type="Proteomes" id="UP000178943">
    <property type="component" value="Unassembled WGS sequence"/>
</dbReference>
<evidence type="ECO:0000259" key="14">
    <source>
        <dbReference type="PROSITE" id="PS50113"/>
    </source>
</evidence>
<dbReference type="InterPro" id="IPR000014">
    <property type="entry name" value="PAS"/>
</dbReference>
<dbReference type="Pfam" id="PF02743">
    <property type="entry name" value="dCache_1"/>
    <property type="match status" value="1"/>
</dbReference>
<protein>
    <recommendedName>
        <fullName evidence="14">PAC domain-containing protein</fullName>
    </recommendedName>
</protein>
<dbReference type="STRING" id="1817863.A2Y62_01385"/>
<dbReference type="PANTHER" id="PTHR43065:SF10">
    <property type="entry name" value="PEROXIDE STRESS-ACTIVATED HISTIDINE KINASE MAK3"/>
    <property type="match status" value="1"/>
</dbReference>
<dbReference type="EMBL" id="MFGW01000079">
    <property type="protein sequence ID" value="OGF66878.1"/>
    <property type="molecule type" value="Genomic_DNA"/>
</dbReference>
<evidence type="ECO:0000256" key="12">
    <source>
        <dbReference type="SAM" id="Coils"/>
    </source>
</evidence>
<comment type="caution">
    <text evidence="15">The sequence shown here is derived from an EMBL/GenBank/DDBJ whole genome shotgun (WGS) entry which is preliminary data.</text>
</comment>
<feature type="transmembrane region" description="Helical" evidence="13">
    <location>
        <begin position="18"/>
        <end position="38"/>
    </location>
</feature>
<dbReference type="GO" id="GO:0016301">
    <property type="term" value="F:kinase activity"/>
    <property type="evidence" value="ECO:0007669"/>
    <property type="project" value="UniProtKB-KW"/>
</dbReference>
<dbReference type="CDD" id="cd12914">
    <property type="entry name" value="PDC1_DGC_like"/>
    <property type="match status" value="1"/>
</dbReference>
<keyword evidence="8" id="KW-0067">ATP-binding</keyword>
<dbReference type="AlphaFoldDB" id="A0A1F5VU78"/>
<dbReference type="PANTHER" id="PTHR43065">
    <property type="entry name" value="SENSOR HISTIDINE KINASE"/>
    <property type="match status" value="1"/>
</dbReference>
<dbReference type="GO" id="GO:0005524">
    <property type="term" value="F:ATP binding"/>
    <property type="evidence" value="ECO:0007669"/>
    <property type="project" value="UniProtKB-KW"/>
</dbReference>
<evidence type="ECO:0000256" key="1">
    <source>
        <dbReference type="ARBA" id="ARBA00004651"/>
    </source>
</evidence>
<dbReference type="SUPFAM" id="SSF55785">
    <property type="entry name" value="PYP-like sensor domain (PAS domain)"/>
    <property type="match status" value="1"/>
</dbReference>
<dbReference type="NCBIfam" id="TIGR00229">
    <property type="entry name" value="sensory_box"/>
    <property type="match status" value="1"/>
</dbReference>